<evidence type="ECO:0000256" key="3">
    <source>
        <dbReference type="SAM" id="Coils"/>
    </source>
</evidence>
<dbReference type="Proteomes" id="UP001596162">
    <property type="component" value="Unassembled WGS sequence"/>
</dbReference>
<dbReference type="SUPFAM" id="SSF116734">
    <property type="entry name" value="DNA methylase specificity domain"/>
    <property type="match status" value="1"/>
</dbReference>
<keyword evidence="2" id="KW-0238">DNA-binding</keyword>
<protein>
    <recommendedName>
        <fullName evidence="6">Type I restriction enzyme, S subunit</fullName>
    </recommendedName>
</protein>
<evidence type="ECO:0000256" key="2">
    <source>
        <dbReference type="ARBA" id="ARBA00023125"/>
    </source>
</evidence>
<dbReference type="InterPro" id="IPR044946">
    <property type="entry name" value="Restrct_endonuc_typeI_TRD_sf"/>
</dbReference>
<keyword evidence="5" id="KW-1185">Reference proteome</keyword>
<name>A0ABW0C517_9FLAO</name>
<organism evidence="4 5">
    <name type="scientific">Bizionia hallyeonensis</name>
    <dbReference type="NCBI Taxonomy" id="1123757"/>
    <lineage>
        <taxon>Bacteria</taxon>
        <taxon>Pseudomonadati</taxon>
        <taxon>Bacteroidota</taxon>
        <taxon>Flavobacteriia</taxon>
        <taxon>Flavobacteriales</taxon>
        <taxon>Flavobacteriaceae</taxon>
        <taxon>Bizionia</taxon>
    </lineage>
</organism>
<dbReference type="EMBL" id="JBHSLA010000003">
    <property type="protein sequence ID" value="MFC5195278.1"/>
    <property type="molecule type" value="Genomic_DNA"/>
</dbReference>
<dbReference type="RefSeq" id="WP_376860002.1">
    <property type="nucleotide sequence ID" value="NZ_JBHSLA010000003.1"/>
</dbReference>
<evidence type="ECO:0000313" key="5">
    <source>
        <dbReference type="Proteomes" id="UP001596162"/>
    </source>
</evidence>
<evidence type="ECO:0000256" key="1">
    <source>
        <dbReference type="ARBA" id="ARBA00022747"/>
    </source>
</evidence>
<evidence type="ECO:0008006" key="6">
    <source>
        <dbReference type="Google" id="ProtNLM"/>
    </source>
</evidence>
<proteinExistence type="predicted"/>
<reference evidence="5" key="1">
    <citation type="journal article" date="2019" name="Int. J. Syst. Evol. Microbiol.">
        <title>The Global Catalogue of Microorganisms (GCM) 10K type strain sequencing project: providing services to taxonomists for standard genome sequencing and annotation.</title>
        <authorList>
            <consortium name="The Broad Institute Genomics Platform"/>
            <consortium name="The Broad Institute Genome Sequencing Center for Infectious Disease"/>
            <person name="Wu L."/>
            <person name="Ma J."/>
        </authorList>
    </citation>
    <scope>NUCLEOTIDE SEQUENCE [LARGE SCALE GENOMIC DNA]</scope>
    <source>
        <strain evidence="5">JCM 17978</strain>
    </source>
</reference>
<keyword evidence="1" id="KW-0680">Restriction system</keyword>
<evidence type="ECO:0000313" key="4">
    <source>
        <dbReference type="EMBL" id="MFC5195278.1"/>
    </source>
</evidence>
<accession>A0ABW0C517</accession>
<gene>
    <name evidence="4" type="ORF">ACFPH8_08045</name>
</gene>
<comment type="caution">
    <text evidence="4">The sequence shown here is derived from an EMBL/GenBank/DDBJ whole genome shotgun (WGS) entry which is preliminary data.</text>
</comment>
<feature type="coiled-coil region" evidence="3">
    <location>
        <begin position="471"/>
        <end position="498"/>
    </location>
</feature>
<sequence>MNIKYNDIIENDFILSNDSFKWIEFNKKIDLLKSKYPNLLRKFTSFDGYAFPSREYVTKHTGLEKKTKLIQISNVNDTEWLVTEGQKFEFLPNTFLENKKRYLLNEDYILISLTGGSDLEKDISSYFDNSFQAFLNQRVSAFKSITNKDRDLYFYFYGFTKSLFFKEQWLGRGGIQKNTGAKERKNTYIPELTNSKIIKYVSLLTQSIINKEKLIRDRHDNILKLIDNELINNQKPNSYRFKYPTFNELNDIGRMDTNLYREEFKKIDFSIKNYSNGFQSIFDLGFSLSRGQNLQVFNIGKSVYSNSYYEGFYTLMLPKHLSKYGTVHTKAFIGNGKELKTLKQGDLIFGAEGFEKGRSIVIVEEKDRTITNIHGITIQQEEKNLTKAIFVKCFLDYLRDNEIIDLFAVGGNGGSLAQKYWHYIPFPKFDETKQKELAKLYYNPKTEIDFDNATLENYLELDNTFNEKAGIYELDKSAKELKERLNEVIDKIVNDENIEITFSGIANA</sequence>
<dbReference type="Gene3D" id="3.90.220.20">
    <property type="entry name" value="DNA methylase specificity domains"/>
    <property type="match status" value="1"/>
</dbReference>
<keyword evidence="3" id="KW-0175">Coiled coil</keyword>